<dbReference type="EMBL" id="BHXC01000006">
    <property type="protein sequence ID" value="GCB88702.1"/>
    <property type="molecule type" value="Genomic_DNA"/>
</dbReference>
<dbReference type="PROSITE" id="PS00150">
    <property type="entry name" value="ACYLPHOSPHATASE_1"/>
    <property type="match status" value="1"/>
</dbReference>
<dbReference type="PRINTS" id="PR00112">
    <property type="entry name" value="ACYLPHPHTASE"/>
</dbReference>
<protein>
    <recommendedName>
        <fullName evidence="3 5">Acylphosphatase</fullName>
        <ecNumber evidence="2 5">3.6.1.7</ecNumber>
    </recommendedName>
</protein>
<dbReference type="Proteomes" id="UP000288351">
    <property type="component" value="Unassembled WGS sequence"/>
</dbReference>
<gene>
    <name evidence="9" type="ORF">SALB_01374</name>
</gene>
<dbReference type="Pfam" id="PF00708">
    <property type="entry name" value="Acylphosphatase"/>
    <property type="match status" value="1"/>
</dbReference>
<evidence type="ECO:0000313" key="9">
    <source>
        <dbReference type="EMBL" id="GCB88702.1"/>
    </source>
</evidence>
<dbReference type="InterPro" id="IPR001792">
    <property type="entry name" value="Acylphosphatase-like_dom"/>
</dbReference>
<dbReference type="InterPro" id="IPR017968">
    <property type="entry name" value="Acylphosphatase_CS"/>
</dbReference>
<dbReference type="SUPFAM" id="SSF54975">
    <property type="entry name" value="Acylphosphatase/BLUF domain-like"/>
    <property type="match status" value="1"/>
</dbReference>
<accession>A0A401QTS7</accession>
<evidence type="ECO:0000256" key="4">
    <source>
        <dbReference type="ARBA" id="ARBA00047645"/>
    </source>
</evidence>
<dbReference type="EC" id="3.6.1.7" evidence="2 5"/>
<dbReference type="AlphaFoldDB" id="A0A401QTS7"/>
<comment type="catalytic activity">
    <reaction evidence="4 5 6">
        <text>an acyl phosphate + H2O = a carboxylate + phosphate + H(+)</text>
        <dbReference type="Rhea" id="RHEA:14965"/>
        <dbReference type="ChEBI" id="CHEBI:15377"/>
        <dbReference type="ChEBI" id="CHEBI:15378"/>
        <dbReference type="ChEBI" id="CHEBI:29067"/>
        <dbReference type="ChEBI" id="CHEBI:43474"/>
        <dbReference type="ChEBI" id="CHEBI:59918"/>
        <dbReference type="EC" id="3.6.1.7"/>
    </reaction>
</comment>
<evidence type="ECO:0000259" key="8">
    <source>
        <dbReference type="PROSITE" id="PS51160"/>
    </source>
</evidence>
<dbReference type="InterPro" id="IPR020456">
    <property type="entry name" value="Acylphosphatase"/>
</dbReference>
<dbReference type="PANTHER" id="PTHR47268:SF4">
    <property type="entry name" value="ACYLPHOSPHATASE"/>
    <property type="match status" value="1"/>
</dbReference>
<feature type="domain" description="Acylphosphatase-like" evidence="8">
    <location>
        <begin position="3"/>
        <end position="89"/>
    </location>
</feature>
<comment type="caution">
    <text evidence="9">The sequence shown here is derived from an EMBL/GenBank/DDBJ whole genome shotgun (WGS) entry which is preliminary data.</text>
</comment>
<sequence>MVRKHVIVSGRVQGVFFRDSCRQSALARGVSGWVRNLPDGDVEAVFEGPPEGVAQMVEWARQGPPTAHVTGVEVRDEEPAGLAGFEVRTAPRP</sequence>
<organism evidence="9 10">
    <name type="scientific">Streptomyces noursei</name>
    <name type="common">Streptomyces albulus</name>
    <dbReference type="NCBI Taxonomy" id="1971"/>
    <lineage>
        <taxon>Bacteria</taxon>
        <taxon>Bacillati</taxon>
        <taxon>Actinomycetota</taxon>
        <taxon>Actinomycetes</taxon>
        <taxon>Kitasatosporales</taxon>
        <taxon>Streptomycetaceae</taxon>
        <taxon>Streptomyces</taxon>
    </lineage>
</organism>
<dbReference type="PANTHER" id="PTHR47268">
    <property type="entry name" value="ACYLPHOSPHATASE"/>
    <property type="match status" value="1"/>
</dbReference>
<dbReference type="PROSITE" id="PS00151">
    <property type="entry name" value="ACYLPHOSPHATASE_2"/>
    <property type="match status" value="1"/>
</dbReference>
<name>A0A401QTS7_STRNR</name>
<dbReference type="InterPro" id="IPR036046">
    <property type="entry name" value="Acylphosphatase-like_dom_sf"/>
</dbReference>
<comment type="similarity">
    <text evidence="1 7">Belongs to the acylphosphatase family.</text>
</comment>
<feature type="active site" evidence="5">
    <location>
        <position position="18"/>
    </location>
</feature>
<keyword evidence="5 6" id="KW-0378">Hydrolase</keyword>
<dbReference type="PROSITE" id="PS51160">
    <property type="entry name" value="ACYLPHOSPHATASE_3"/>
    <property type="match status" value="1"/>
</dbReference>
<evidence type="ECO:0000256" key="1">
    <source>
        <dbReference type="ARBA" id="ARBA00005614"/>
    </source>
</evidence>
<feature type="active site" evidence="5">
    <location>
        <position position="36"/>
    </location>
</feature>
<evidence type="ECO:0000256" key="2">
    <source>
        <dbReference type="ARBA" id="ARBA00012150"/>
    </source>
</evidence>
<reference evidence="9 10" key="1">
    <citation type="journal article" date="2019" name="Microbiol. Resour. Announc.">
        <title>Draft Genome Sequence of the Most Traditional epsilon-Poly-l-Lysine Producer, Streptomyces albulus NBRC14147.</title>
        <authorList>
            <person name="Yamanaka K."/>
            <person name="Hamano Y."/>
        </authorList>
    </citation>
    <scope>NUCLEOTIDE SEQUENCE [LARGE SCALE GENOMIC DNA]</scope>
    <source>
        <strain evidence="9 10">NBRC 14147</strain>
    </source>
</reference>
<proteinExistence type="inferred from homology"/>
<evidence type="ECO:0000256" key="5">
    <source>
        <dbReference type="PROSITE-ProRule" id="PRU00520"/>
    </source>
</evidence>
<dbReference type="RefSeq" id="WP_020930106.1">
    <property type="nucleotide sequence ID" value="NZ_BHXC01000006.1"/>
</dbReference>
<evidence type="ECO:0000313" key="10">
    <source>
        <dbReference type="Proteomes" id="UP000288351"/>
    </source>
</evidence>
<evidence type="ECO:0000256" key="7">
    <source>
        <dbReference type="RuleBase" id="RU004168"/>
    </source>
</evidence>
<evidence type="ECO:0000256" key="6">
    <source>
        <dbReference type="RuleBase" id="RU000553"/>
    </source>
</evidence>
<dbReference type="Gene3D" id="3.30.70.100">
    <property type="match status" value="1"/>
</dbReference>
<evidence type="ECO:0000256" key="3">
    <source>
        <dbReference type="ARBA" id="ARBA00015991"/>
    </source>
</evidence>
<dbReference type="GO" id="GO:0003998">
    <property type="term" value="F:acylphosphatase activity"/>
    <property type="evidence" value="ECO:0007669"/>
    <property type="project" value="UniProtKB-EC"/>
</dbReference>